<dbReference type="SUPFAM" id="SSF48264">
    <property type="entry name" value="Cytochrome P450"/>
    <property type="match status" value="1"/>
</dbReference>
<dbReference type="InterPro" id="IPR036396">
    <property type="entry name" value="Cyt_P450_sf"/>
</dbReference>
<dbReference type="EMBL" id="CAJVRM010000300">
    <property type="protein sequence ID" value="CAG8979238.1"/>
    <property type="molecule type" value="Genomic_DNA"/>
</dbReference>
<organism evidence="1 2">
    <name type="scientific">Hymenoscyphus albidus</name>
    <dbReference type="NCBI Taxonomy" id="595503"/>
    <lineage>
        <taxon>Eukaryota</taxon>
        <taxon>Fungi</taxon>
        <taxon>Dikarya</taxon>
        <taxon>Ascomycota</taxon>
        <taxon>Pezizomycotina</taxon>
        <taxon>Leotiomycetes</taxon>
        <taxon>Helotiales</taxon>
        <taxon>Helotiaceae</taxon>
        <taxon>Hymenoscyphus</taxon>
    </lineage>
</organism>
<dbReference type="GO" id="GO:0005506">
    <property type="term" value="F:iron ion binding"/>
    <property type="evidence" value="ECO:0007669"/>
    <property type="project" value="InterPro"/>
</dbReference>
<dbReference type="OrthoDB" id="10029320at2759"/>
<dbReference type="InterPro" id="IPR001128">
    <property type="entry name" value="Cyt_P450"/>
</dbReference>
<dbReference type="GO" id="GO:0004497">
    <property type="term" value="F:monooxygenase activity"/>
    <property type="evidence" value="ECO:0007669"/>
    <property type="project" value="InterPro"/>
</dbReference>
<dbReference type="Proteomes" id="UP000701801">
    <property type="component" value="Unassembled WGS sequence"/>
</dbReference>
<protein>
    <recommendedName>
        <fullName evidence="3">Cytochrome P450</fullName>
    </recommendedName>
</protein>
<accession>A0A9N9LRG5</accession>
<dbReference type="AlphaFoldDB" id="A0A9N9LRG5"/>
<keyword evidence="2" id="KW-1185">Reference proteome</keyword>
<comment type="caution">
    <text evidence="1">The sequence shown here is derived from an EMBL/GenBank/DDBJ whole genome shotgun (WGS) entry which is preliminary data.</text>
</comment>
<dbReference type="Pfam" id="PF00067">
    <property type="entry name" value="p450"/>
    <property type="match status" value="1"/>
</dbReference>
<evidence type="ECO:0000313" key="1">
    <source>
        <dbReference type="EMBL" id="CAG8979238.1"/>
    </source>
</evidence>
<name>A0A9N9LRG5_9HELO</name>
<proteinExistence type="predicted"/>
<reference evidence="1" key="1">
    <citation type="submission" date="2021-07" db="EMBL/GenBank/DDBJ databases">
        <authorList>
            <person name="Durling M."/>
        </authorList>
    </citation>
    <scope>NUCLEOTIDE SEQUENCE</scope>
</reference>
<evidence type="ECO:0000313" key="2">
    <source>
        <dbReference type="Proteomes" id="UP000701801"/>
    </source>
</evidence>
<gene>
    <name evidence="1" type="ORF">HYALB_00011908</name>
</gene>
<dbReference type="Gene3D" id="1.10.630.10">
    <property type="entry name" value="Cytochrome P450"/>
    <property type="match status" value="1"/>
</dbReference>
<dbReference type="GO" id="GO:0016705">
    <property type="term" value="F:oxidoreductase activity, acting on paired donors, with incorporation or reduction of molecular oxygen"/>
    <property type="evidence" value="ECO:0007669"/>
    <property type="project" value="InterPro"/>
</dbReference>
<evidence type="ECO:0008006" key="3">
    <source>
        <dbReference type="Google" id="ProtNLM"/>
    </source>
</evidence>
<dbReference type="GO" id="GO:0020037">
    <property type="term" value="F:heme binding"/>
    <property type="evidence" value="ECO:0007669"/>
    <property type="project" value="InterPro"/>
</dbReference>
<sequence length="357" mass="41548">MSEFTQVLHSRATSVPKSKARKRIWDRQYFYNRRSDTRQTLCQSFESAVENSERGVENLAQFASDQAKQFAIAKHKTSESFRLLPMIQKLVFHVIVRKFFPQTPKPSDSDVEFVTSRINSLLIASKRITRRDEAHFDSQKKELYQRLQTMFSISESQFGHENPLNILLPAYETMWRVVLRIFLEVQFLSESQRPLEFAEQLESFSADPTIEKFEETTQTSDGMLVSTKYIVAEGLRLYPPTRRIYREINGEEVAVDVEYFHRDTNVWGEDALRYMPARWASLTTNEVDMRGYMPFGTGRFECPAKPLFGPFMIGIMVGVIVKSFGNRFDLIRGDNSLRKPLENGKDAYKDLKLRRKG</sequence>